<feature type="compositionally biased region" description="Basic and acidic residues" evidence="1">
    <location>
        <begin position="90"/>
        <end position="99"/>
    </location>
</feature>
<keyword evidence="2" id="KW-0812">Transmembrane</keyword>
<accession>D9SVQ7</accession>
<feature type="transmembrane region" description="Helical" evidence="2">
    <location>
        <begin position="52"/>
        <end position="70"/>
    </location>
</feature>
<dbReference type="AlphaFoldDB" id="D9SVQ7"/>
<gene>
    <name evidence="3" type="ordered locus">Clocel_3440</name>
</gene>
<dbReference type="eggNOG" id="ENOG502ZE71">
    <property type="taxonomic scope" value="Bacteria"/>
</dbReference>
<feature type="region of interest" description="Disordered" evidence="1">
    <location>
        <begin position="89"/>
        <end position="134"/>
    </location>
</feature>
<reference evidence="3 4" key="1">
    <citation type="submission" date="2010-08" db="EMBL/GenBank/DDBJ databases">
        <title>Complete sequence of Clostridium cellulovorans 743B.</title>
        <authorList>
            <consortium name="US DOE Joint Genome Institute"/>
            <person name="Lucas S."/>
            <person name="Copeland A."/>
            <person name="Lapidus A."/>
            <person name="Cheng J.-F."/>
            <person name="Bruce D."/>
            <person name="Goodwin L."/>
            <person name="Pitluck S."/>
            <person name="Chertkov O."/>
            <person name="Detter J.C."/>
            <person name="Han C."/>
            <person name="Tapia R."/>
            <person name="Land M."/>
            <person name="Hauser L."/>
            <person name="Chang Y.-J."/>
            <person name="Jeffries C."/>
            <person name="Kyrpides N."/>
            <person name="Ivanova N."/>
            <person name="Mikhailova N."/>
            <person name="Hemme C.L."/>
            <person name="Woyke T."/>
        </authorList>
    </citation>
    <scope>NUCLEOTIDE SEQUENCE [LARGE SCALE GENOMIC DNA]</scope>
    <source>
        <strain evidence="4">ATCC 35296 / DSM 3052 / OCM 3 / 743B</strain>
    </source>
</reference>
<evidence type="ECO:0000256" key="1">
    <source>
        <dbReference type="SAM" id="MobiDB-lite"/>
    </source>
</evidence>
<keyword evidence="2" id="KW-0472">Membrane</keyword>
<proteinExistence type="predicted"/>
<organism evidence="3 4">
    <name type="scientific">Clostridium cellulovorans (strain ATCC 35296 / DSM 3052 / OCM 3 / 743B)</name>
    <dbReference type="NCBI Taxonomy" id="573061"/>
    <lineage>
        <taxon>Bacteria</taxon>
        <taxon>Bacillati</taxon>
        <taxon>Bacillota</taxon>
        <taxon>Clostridia</taxon>
        <taxon>Eubacteriales</taxon>
        <taxon>Clostridiaceae</taxon>
        <taxon>Clostridium</taxon>
    </lineage>
</organism>
<dbReference type="HOGENOM" id="CLU_709220_0_0_9"/>
<dbReference type="RefSeq" id="WP_010073517.1">
    <property type="nucleotide sequence ID" value="NC_014393.1"/>
</dbReference>
<keyword evidence="2" id="KW-1133">Transmembrane helix</keyword>
<dbReference type="Proteomes" id="UP000002730">
    <property type="component" value="Chromosome"/>
</dbReference>
<dbReference type="KEGG" id="ccb:Clocel_3440"/>
<keyword evidence="4" id="KW-1185">Reference proteome</keyword>
<evidence type="ECO:0000313" key="4">
    <source>
        <dbReference type="Proteomes" id="UP000002730"/>
    </source>
</evidence>
<dbReference type="STRING" id="573061.Clocel_3440"/>
<name>D9SVQ7_CLOC7</name>
<dbReference type="OrthoDB" id="9814395at2"/>
<dbReference type="EMBL" id="CP002160">
    <property type="protein sequence ID" value="ADL53118.1"/>
    <property type="molecule type" value="Genomic_DNA"/>
</dbReference>
<evidence type="ECO:0000256" key="2">
    <source>
        <dbReference type="SAM" id="Phobius"/>
    </source>
</evidence>
<evidence type="ECO:0000313" key="3">
    <source>
        <dbReference type="EMBL" id="ADL53118.1"/>
    </source>
</evidence>
<sequence>MDKQIKESMKNNLEKHQVSQTLRARTKKSILEIDKLEKESRGFIRDRLNLKIARYISIACVLGLVIVLGAKLTNHKELDKLFAIDSSVSDEEKRTKEDQQSVNEIADGKTDNEAKGNTIDANSTLNRETEGKGDELANEVGSIGEAEDGGSGDDLSINYSSLRFTETEPIETPKNTILNYSTSRDAKVVGFAEEFLKDSVLVFKGTVTNIYFKNYQFEVYTEESKENETVPAQAEMVVYEVKIDDIIYSEEDVKVGDIIKIEEYNSGEEFGDERFGSGLKVNHQYIIPVDEAGETIIYKGSNGHLPTGGYYARGNITRDGKYTTLCYFAPQIEVTLDNQYLFHDRWTSLINSRTKNVVVDPPKSSWYNMKLRDDDDFIKDLKNLIEKYK</sequence>
<protein>
    <submittedName>
        <fullName evidence="3">Uncharacterized protein</fullName>
    </submittedName>
</protein>